<accession>A0A0J5LSJ2</accession>
<evidence type="ECO:0008006" key="4">
    <source>
        <dbReference type="Google" id="ProtNLM"/>
    </source>
</evidence>
<reference evidence="2 3" key="1">
    <citation type="submission" date="2015-05" db="EMBL/GenBank/DDBJ databases">
        <title>Genome sequences of Pluralibacter gergoviae.</title>
        <authorList>
            <person name="Greninger A.L."/>
            <person name="Miller S."/>
        </authorList>
    </citation>
    <scope>NUCLEOTIDE SEQUENCE [LARGE SCALE GENOMIC DNA]</scope>
    <source>
        <strain evidence="2 3">JS81F13</strain>
    </source>
</reference>
<proteinExistence type="predicted"/>
<dbReference type="Proteomes" id="UP000036196">
    <property type="component" value="Unassembled WGS sequence"/>
</dbReference>
<protein>
    <recommendedName>
        <fullName evidence="4">Transporter</fullName>
    </recommendedName>
</protein>
<keyword evidence="1" id="KW-0732">Signal</keyword>
<dbReference type="RefSeq" id="WP_048279415.1">
    <property type="nucleotide sequence ID" value="NZ_LDZF01000014.1"/>
</dbReference>
<comment type="caution">
    <text evidence="2">The sequence shown here is derived from an EMBL/GenBank/DDBJ whole genome shotgun (WGS) entry which is preliminary data.</text>
</comment>
<evidence type="ECO:0000256" key="1">
    <source>
        <dbReference type="SAM" id="SignalP"/>
    </source>
</evidence>
<gene>
    <name evidence="2" type="ORF">ABW06_14550</name>
</gene>
<dbReference type="AlphaFoldDB" id="A0A0J5LSJ2"/>
<keyword evidence="3" id="KW-1185">Reference proteome</keyword>
<evidence type="ECO:0000313" key="2">
    <source>
        <dbReference type="EMBL" id="KMK12928.1"/>
    </source>
</evidence>
<dbReference type="PATRIC" id="fig|61647.15.peg.1088"/>
<sequence length="290" mass="32062">MAGKYGKALFVCLFFGFSKVAMAIDFDAGDYTAMPEGTNLGLLYYTHAKSGSYYAGGQQVKHDTSLTQDISILRMIHFTTIGGFTVDPQFLLPFGRVHGRMSGNSMGTAHGVGDLILASTLWLYNNPSTRTWFGITPFIYVPTGNYSHDDALNMGEHRWKYSLQAAFTTPIVENLLFDIGADATWFGDNNNYGASSSRLSEGTLYQGQVHLRYQLTPAFDIRTSYSKLWGGNTSVDGVSQGKPGEQKYSVGGAWMFASKTQLMATWGRDASIDNGFKNESVFNFRVMQMF</sequence>
<dbReference type="STRING" id="61647.LG71_25670"/>
<feature type="signal peptide" evidence="1">
    <location>
        <begin position="1"/>
        <end position="23"/>
    </location>
</feature>
<dbReference type="InterPro" id="IPR025737">
    <property type="entry name" value="FApF"/>
</dbReference>
<dbReference type="EMBL" id="LDZF01000014">
    <property type="protein sequence ID" value="KMK12928.1"/>
    <property type="molecule type" value="Genomic_DNA"/>
</dbReference>
<name>A0A0J5LSJ2_PLUGE</name>
<dbReference type="Pfam" id="PF13557">
    <property type="entry name" value="Phenol_MetA_deg"/>
    <property type="match status" value="1"/>
</dbReference>
<organism evidence="2 3">
    <name type="scientific">Pluralibacter gergoviae</name>
    <name type="common">Enterobacter gergoviae</name>
    <dbReference type="NCBI Taxonomy" id="61647"/>
    <lineage>
        <taxon>Bacteria</taxon>
        <taxon>Pseudomonadati</taxon>
        <taxon>Pseudomonadota</taxon>
        <taxon>Gammaproteobacteria</taxon>
        <taxon>Enterobacterales</taxon>
        <taxon>Enterobacteriaceae</taxon>
        <taxon>Pluralibacter</taxon>
    </lineage>
</organism>
<feature type="chain" id="PRO_5005262586" description="Transporter" evidence="1">
    <location>
        <begin position="24"/>
        <end position="290"/>
    </location>
</feature>
<evidence type="ECO:0000313" key="3">
    <source>
        <dbReference type="Proteomes" id="UP000036196"/>
    </source>
</evidence>